<name>A0A0A9GQX6_ARUDO</name>
<accession>A0A0A9GQX6</accession>
<evidence type="ECO:0000313" key="1">
    <source>
        <dbReference type="EMBL" id="JAE25819.1"/>
    </source>
</evidence>
<sequence>MELTELIIHYLGCTSLLKVELQSELA</sequence>
<organism evidence="1">
    <name type="scientific">Arundo donax</name>
    <name type="common">Giant reed</name>
    <name type="synonym">Donax arundinaceus</name>
    <dbReference type="NCBI Taxonomy" id="35708"/>
    <lineage>
        <taxon>Eukaryota</taxon>
        <taxon>Viridiplantae</taxon>
        <taxon>Streptophyta</taxon>
        <taxon>Embryophyta</taxon>
        <taxon>Tracheophyta</taxon>
        <taxon>Spermatophyta</taxon>
        <taxon>Magnoliopsida</taxon>
        <taxon>Liliopsida</taxon>
        <taxon>Poales</taxon>
        <taxon>Poaceae</taxon>
        <taxon>PACMAD clade</taxon>
        <taxon>Arundinoideae</taxon>
        <taxon>Arundineae</taxon>
        <taxon>Arundo</taxon>
    </lineage>
</organism>
<dbReference type="AlphaFoldDB" id="A0A0A9GQX6"/>
<protein>
    <submittedName>
        <fullName evidence="1">Pco106335</fullName>
    </submittedName>
</protein>
<reference evidence="1" key="2">
    <citation type="journal article" date="2015" name="Data Brief">
        <title>Shoot transcriptome of the giant reed, Arundo donax.</title>
        <authorList>
            <person name="Barrero R.A."/>
            <person name="Guerrero F.D."/>
            <person name="Moolhuijzen P."/>
            <person name="Goolsby J.A."/>
            <person name="Tidwell J."/>
            <person name="Bellgard S.E."/>
            <person name="Bellgard M.I."/>
        </authorList>
    </citation>
    <scope>NUCLEOTIDE SEQUENCE</scope>
    <source>
        <tissue evidence="1">Shoot tissue taken approximately 20 cm above the soil surface</tissue>
    </source>
</reference>
<dbReference type="EMBL" id="GBRH01172077">
    <property type="protein sequence ID" value="JAE25819.1"/>
    <property type="molecule type" value="Transcribed_RNA"/>
</dbReference>
<reference evidence="1" key="1">
    <citation type="submission" date="2014-09" db="EMBL/GenBank/DDBJ databases">
        <authorList>
            <person name="Magalhaes I.L.F."/>
            <person name="Oliveira U."/>
            <person name="Santos F.R."/>
            <person name="Vidigal T.H.D.A."/>
            <person name="Brescovit A.D."/>
            <person name="Santos A.J."/>
        </authorList>
    </citation>
    <scope>NUCLEOTIDE SEQUENCE</scope>
    <source>
        <tissue evidence="1">Shoot tissue taken approximately 20 cm above the soil surface</tissue>
    </source>
</reference>
<proteinExistence type="predicted"/>